<organism evidence="3 4">
    <name type="scientific">Arachis hypogaea</name>
    <name type="common">Peanut</name>
    <dbReference type="NCBI Taxonomy" id="3818"/>
    <lineage>
        <taxon>Eukaryota</taxon>
        <taxon>Viridiplantae</taxon>
        <taxon>Streptophyta</taxon>
        <taxon>Embryophyta</taxon>
        <taxon>Tracheophyta</taxon>
        <taxon>Spermatophyta</taxon>
        <taxon>Magnoliopsida</taxon>
        <taxon>eudicotyledons</taxon>
        <taxon>Gunneridae</taxon>
        <taxon>Pentapetalae</taxon>
        <taxon>rosids</taxon>
        <taxon>fabids</taxon>
        <taxon>Fabales</taxon>
        <taxon>Fabaceae</taxon>
        <taxon>Papilionoideae</taxon>
        <taxon>50 kb inversion clade</taxon>
        <taxon>dalbergioids sensu lato</taxon>
        <taxon>Dalbergieae</taxon>
        <taxon>Pterocarpus clade</taxon>
        <taxon>Arachis</taxon>
    </lineage>
</organism>
<dbReference type="AlphaFoldDB" id="A0A444X316"/>
<evidence type="ECO:0000256" key="1">
    <source>
        <dbReference type="SAM" id="MobiDB-lite"/>
    </source>
</evidence>
<proteinExistence type="predicted"/>
<dbReference type="PANTHER" id="PTHR46328">
    <property type="entry name" value="FAR-RED IMPAIRED RESPONSIVE (FAR1) FAMILY PROTEIN-RELATED"/>
    <property type="match status" value="1"/>
</dbReference>
<reference evidence="3 4" key="1">
    <citation type="submission" date="2019-01" db="EMBL/GenBank/DDBJ databases">
        <title>Sequencing of cultivated peanut Arachis hypogaea provides insights into genome evolution and oil improvement.</title>
        <authorList>
            <person name="Chen X."/>
        </authorList>
    </citation>
    <scope>NUCLEOTIDE SEQUENCE [LARGE SCALE GENOMIC DNA]</scope>
    <source>
        <strain evidence="4">cv. Fuhuasheng</strain>
        <tissue evidence="3">Leaves</tissue>
    </source>
</reference>
<accession>A0A444X316</accession>
<comment type="caution">
    <text evidence="3">The sequence shown here is derived from an EMBL/GenBank/DDBJ whole genome shotgun (WGS) entry which is preliminary data.</text>
</comment>
<gene>
    <name evidence="3" type="ORF">Ahy_B10g102884</name>
</gene>
<dbReference type="InterPro" id="IPR004330">
    <property type="entry name" value="FAR1_DNA_bnd_dom"/>
</dbReference>
<feature type="domain" description="FAR1" evidence="2">
    <location>
        <begin position="96"/>
        <end position="138"/>
    </location>
</feature>
<evidence type="ECO:0000313" key="3">
    <source>
        <dbReference type="EMBL" id="RYQ83993.1"/>
    </source>
</evidence>
<dbReference type="Pfam" id="PF03101">
    <property type="entry name" value="FAR1"/>
    <property type="match status" value="1"/>
</dbReference>
<evidence type="ECO:0000313" key="4">
    <source>
        <dbReference type="Proteomes" id="UP000289738"/>
    </source>
</evidence>
<keyword evidence="4" id="KW-1185">Reference proteome</keyword>
<sequence>MSFMGEDEIMDECEYEHEDSIFYDEKYSGDESYLDELQLQEQEEELGDELDGEEIFEELTDYDYDDAYGLDSIEDLLKHDFLSIGYRLEKWYTLPNRKREPKNETRTGCEAQFQVKFVRVNGRWHVTRFSNVHNHKLLEGQLSRLLPGHRSMSKAEIALINNMRKKFYAEYESALEFQLCKLVLNPLRCVLLILAQGRWTKKTKESMSESSSFTSELQASSRLCILNECARMMSEVACATTERFHEARDLMLDLYSSYKVHDEGNTPSQPGLGGGANPKGHSGRKKPQRCSNCKKPGYNKTSYSKRNENPFSTQGLAYTRLFVTIMYDVPNLANGVVAALVAMANREYRTGRVLKAAGVKEHSSDNWSYEESPGKEKVLPVGL</sequence>
<protein>
    <recommendedName>
        <fullName evidence="2">FAR1 domain-containing protein</fullName>
    </recommendedName>
</protein>
<dbReference type="PANTHER" id="PTHR46328:SF30">
    <property type="entry name" value="OS04G0641500 PROTEIN"/>
    <property type="match status" value="1"/>
</dbReference>
<name>A0A444X316_ARAHY</name>
<feature type="region of interest" description="Disordered" evidence="1">
    <location>
        <begin position="264"/>
        <end position="306"/>
    </location>
</feature>
<dbReference type="EMBL" id="SDMP01000020">
    <property type="protein sequence ID" value="RYQ83993.1"/>
    <property type="molecule type" value="Genomic_DNA"/>
</dbReference>
<dbReference type="Proteomes" id="UP000289738">
    <property type="component" value="Chromosome B10"/>
</dbReference>
<evidence type="ECO:0000259" key="2">
    <source>
        <dbReference type="Pfam" id="PF03101"/>
    </source>
</evidence>